<gene>
    <name evidence="8" type="ORF">QVD17_02086</name>
</gene>
<dbReference type="InterPro" id="IPR012317">
    <property type="entry name" value="Poly(ADP-ribose)pol_cat_dom"/>
</dbReference>
<organism evidence="8 9">
    <name type="scientific">Tagetes erecta</name>
    <name type="common">African marigold</name>
    <dbReference type="NCBI Taxonomy" id="13708"/>
    <lineage>
        <taxon>Eukaryota</taxon>
        <taxon>Viridiplantae</taxon>
        <taxon>Streptophyta</taxon>
        <taxon>Embryophyta</taxon>
        <taxon>Tracheophyta</taxon>
        <taxon>Spermatophyta</taxon>
        <taxon>Magnoliopsida</taxon>
        <taxon>eudicotyledons</taxon>
        <taxon>Gunneridae</taxon>
        <taxon>Pentapetalae</taxon>
        <taxon>asterids</taxon>
        <taxon>campanulids</taxon>
        <taxon>Asterales</taxon>
        <taxon>Asteraceae</taxon>
        <taxon>Asteroideae</taxon>
        <taxon>Heliantheae alliance</taxon>
        <taxon>Tageteae</taxon>
        <taxon>Tagetes</taxon>
    </lineage>
</organism>
<dbReference type="Pfam" id="PF12174">
    <property type="entry name" value="RST"/>
    <property type="match status" value="1"/>
</dbReference>
<name>A0AAD8P8Q5_TARER</name>
<keyword evidence="2" id="KW-0217">Developmental protein</keyword>
<evidence type="ECO:0000256" key="1">
    <source>
        <dbReference type="ARBA" id="ARBA00004123"/>
    </source>
</evidence>
<evidence type="ECO:0000256" key="3">
    <source>
        <dbReference type="ARBA" id="ARBA00023016"/>
    </source>
</evidence>
<dbReference type="InterPro" id="IPR057823">
    <property type="entry name" value="WWE_RCD1"/>
</dbReference>
<keyword evidence="9" id="KW-1185">Reference proteome</keyword>
<evidence type="ECO:0000259" key="5">
    <source>
        <dbReference type="PROSITE" id="PS50918"/>
    </source>
</evidence>
<dbReference type="InterPro" id="IPR044964">
    <property type="entry name" value="RCD1/SRO1-5"/>
</dbReference>
<dbReference type="EMBL" id="JAUHHV010000001">
    <property type="protein sequence ID" value="KAK1436307.1"/>
    <property type="molecule type" value="Genomic_DNA"/>
</dbReference>
<feature type="domain" description="PARP catalytic" evidence="6">
    <location>
        <begin position="219"/>
        <end position="436"/>
    </location>
</feature>
<evidence type="ECO:0000259" key="6">
    <source>
        <dbReference type="PROSITE" id="PS51059"/>
    </source>
</evidence>
<protein>
    <recommendedName>
        <fullName evidence="10">Poly [ADP-ribose] polymerase</fullName>
    </recommendedName>
</protein>
<comment type="subcellular location">
    <subcellularLocation>
        <location evidence="1">Nucleus</location>
    </subcellularLocation>
</comment>
<dbReference type="PROSITE" id="PS50918">
    <property type="entry name" value="WWE"/>
    <property type="match status" value="1"/>
</dbReference>
<accession>A0AAD8P8Q5</accession>
<evidence type="ECO:0000313" key="8">
    <source>
        <dbReference type="EMBL" id="KAK1436307.1"/>
    </source>
</evidence>
<dbReference type="Proteomes" id="UP001229421">
    <property type="component" value="Unassembled WGS sequence"/>
</dbReference>
<dbReference type="SUPFAM" id="SSF56399">
    <property type="entry name" value="ADP-ribosylation"/>
    <property type="match status" value="1"/>
</dbReference>
<dbReference type="PANTHER" id="PTHR32263">
    <property type="entry name" value="INACTIVE POLY [ADP-RIBOSE] POLYMERASE SRO4-RELATED"/>
    <property type="match status" value="1"/>
</dbReference>
<reference evidence="8" key="1">
    <citation type="journal article" date="2023" name="bioRxiv">
        <title>Improved chromosome-level genome assembly for marigold (Tagetes erecta).</title>
        <authorList>
            <person name="Jiang F."/>
            <person name="Yuan L."/>
            <person name="Wang S."/>
            <person name="Wang H."/>
            <person name="Xu D."/>
            <person name="Wang A."/>
            <person name="Fan W."/>
        </authorList>
    </citation>
    <scope>NUCLEOTIDE SEQUENCE</scope>
    <source>
        <strain evidence="8">WSJ</strain>
        <tissue evidence="8">Leaf</tissue>
    </source>
</reference>
<keyword evidence="3" id="KW-0346">Stress response</keyword>
<dbReference type="GO" id="GO:0005634">
    <property type="term" value="C:nucleus"/>
    <property type="evidence" value="ECO:0007669"/>
    <property type="project" value="UniProtKB-SubCell"/>
</dbReference>
<dbReference type="PROSITE" id="PS51879">
    <property type="entry name" value="RST"/>
    <property type="match status" value="1"/>
</dbReference>
<feature type="domain" description="WWE" evidence="5">
    <location>
        <begin position="69"/>
        <end position="146"/>
    </location>
</feature>
<dbReference type="InterPro" id="IPR022003">
    <property type="entry name" value="RST"/>
</dbReference>
<dbReference type="InterPro" id="IPR004170">
    <property type="entry name" value="WWE_dom"/>
</dbReference>
<feature type="domain" description="RST" evidence="7">
    <location>
        <begin position="477"/>
        <end position="548"/>
    </location>
</feature>
<proteinExistence type="predicted"/>
<evidence type="ECO:0000259" key="7">
    <source>
        <dbReference type="PROSITE" id="PS51879"/>
    </source>
</evidence>
<dbReference type="GO" id="GO:0003950">
    <property type="term" value="F:NAD+ poly-ADP-ribosyltransferase activity"/>
    <property type="evidence" value="ECO:0007669"/>
    <property type="project" value="InterPro"/>
</dbReference>
<evidence type="ECO:0000256" key="4">
    <source>
        <dbReference type="ARBA" id="ARBA00023242"/>
    </source>
</evidence>
<sequence length="562" mass="62311">MSSKMVKVSANGRRIIVDPKRKIVTQCKAQVVGSNNKSLSARSPLNKLRKRKRASESKNKCSSCSRKTLLINYSNFKRSGIPQRLLFSQDGQWVDFPQEVIDLVKEDFRSKRAAIELKCNGWHFMLDILYMIQVDLKTGAQKPIAWIDDLGNCIFPELSSSCPGDHEDFDIGESSATPEIKLHLEIDLDGLINSKVEECVGESNVKRVKVDQEGPKNSAHIVEDKQKSDEYASPLRGASCGTVDVETARHMFISGQGSNDLKVDLLEVKKYPSCFLEAQLDLFQKQIEITQKLRGKANVQYGWLAAAGCAPSGLMFYGQNGPKLGKYGYGVHLSAVHSAHSSAMNCDVDEKGIRHMVLCRVILGNAEVVHAGSKQFHPSDQCFDSGVDDLQNPNNYVIWNVNMNTHVFPECVVSFKMSPTIEGNPVGEVSRPDISRVTITHDPHGPLNQDSSSNKMGIINSGPQLEKIPSVGSSAPKEPKSPWMPFSLLFEAVSAKVAPHDMKLLHVFYESFRAKKMNREEFIKKLRSVVGDQILRSTISGLQQKKIPISSSTPEAKEVQQG</sequence>
<dbReference type="AlphaFoldDB" id="A0AAD8P8Q5"/>
<evidence type="ECO:0000256" key="2">
    <source>
        <dbReference type="ARBA" id="ARBA00022473"/>
    </source>
</evidence>
<evidence type="ECO:0000313" key="9">
    <source>
        <dbReference type="Proteomes" id="UP001229421"/>
    </source>
</evidence>
<dbReference type="PROSITE" id="PS51059">
    <property type="entry name" value="PARP_CATALYTIC"/>
    <property type="match status" value="1"/>
</dbReference>
<dbReference type="PANTHER" id="PTHR32263:SF37">
    <property type="entry name" value="WWE PROTEIN-PROTEIN INTERACTION DOMAIN PROTEIN FAMILY-RELATED"/>
    <property type="match status" value="1"/>
</dbReference>
<keyword evidence="4" id="KW-0539">Nucleus</keyword>
<dbReference type="Pfam" id="PF23467">
    <property type="entry name" value="WWE_5"/>
    <property type="match status" value="1"/>
</dbReference>
<evidence type="ECO:0008006" key="10">
    <source>
        <dbReference type="Google" id="ProtNLM"/>
    </source>
</evidence>
<dbReference type="Gene3D" id="3.90.228.10">
    <property type="match status" value="1"/>
</dbReference>
<comment type="caution">
    <text evidence="8">The sequence shown here is derived from an EMBL/GenBank/DDBJ whole genome shotgun (WGS) entry which is preliminary data.</text>
</comment>